<evidence type="ECO:0000313" key="1">
    <source>
        <dbReference type="EMBL" id="GFR74677.1"/>
    </source>
</evidence>
<evidence type="ECO:0000313" key="2">
    <source>
        <dbReference type="Proteomes" id="UP000762676"/>
    </source>
</evidence>
<protein>
    <submittedName>
        <fullName evidence="1">Uncharacterized protein</fullName>
    </submittedName>
</protein>
<gene>
    <name evidence="1" type="ORF">ElyMa_003898800</name>
</gene>
<dbReference type="AlphaFoldDB" id="A0AAV4FMF7"/>
<comment type="caution">
    <text evidence="1">The sequence shown here is derived from an EMBL/GenBank/DDBJ whole genome shotgun (WGS) entry which is preliminary data.</text>
</comment>
<proteinExistence type="predicted"/>
<dbReference type="EMBL" id="BMAT01007937">
    <property type="protein sequence ID" value="GFR74677.1"/>
    <property type="molecule type" value="Genomic_DNA"/>
</dbReference>
<reference evidence="1 2" key="1">
    <citation type="journal article" date="2021" name="Elife">
        <title>Chloroplast acquisition without the gene transfer in kleptoplastic sea slugs, Plakobranchus ocellatus.</title>
        <authorList>
            <person name="Maeda T."/>
            <person name="Takahashi S."/>
            <person name="Yoshida T."/>
            <person name="Shimamura S."/>
            <person name="Takaki Y."/>
            <person name="Nagai Y."/>
            <person name="Toyoda A."/>
            <person name="Suzuki Y."/>
            <person name="Arimoto A."/>
            <person name="Ishii H."/>
            <person name="Satoh N."/>
            <person name="Nishiyama T."/>
            <person name="Hasebe M."/>
            <person name="Maruyama T."/>
            <person name="Minagawa J."/>
            <person name="Obokata J."/>
            <person name="Shigenobu S."/>
        </authorList>
    </citation>
    <scope>NUCLEOTIDE SEQUENCE [LARGE SCALE GENOMIC DNA]</scope>
</reference>
<accession>A0AAV4FMF7</accession>
<sequence length="100" mass="10858">MNGLRKLCLIIAQINFNGLESLKADLEAQKPDSSNSCSDAGTDRIGLSFRRTLPATPRGGLGTWANLDLHIIRAGLNLERSLQIRCIDADTTQGVNSHQL</sequence>
<keyword evidence="2" id="KW-1185">Reference proteome</keyword>
<organism evidence="1 2">
    <name type="scientific">Elysia marginata</name>
    <dbReference type="NCBI Taxonomy" id="1093978"/>
    <lineage>
        <taxon>Eukaryota</taxon>
        <taxon>Metazoa</taxon>
        <taxon>Spiralia</taxon>
        <taxon>Lophotrochozoa</taxon>
        <taxon>Mollusca</taxon>
        <taxon>Gastropoda</taxon>
        <taxon>Heterobranchia</taxon>
        <taxon>Euthyneura</taxon>
        <taxon>Panpulmonata</taxon>
        <taxon>Sacoglossa</taxon>
        <taxon>Placobranchoidea</taxon>
        <taxon>Plakobranchidae</taxon>
        <taxon>Elysia</taxon>
    </lineage>
</organism>
<name>A0AAV4FMF7_9GAST</name>
<dbReference type="Proteomes" id="UP000762676">
    <property type="component" value="Unassembled WGS sequence"/>
</dbReference>